<evidence type="ECO:0000259" key="2">
    <source>
        <dbReference type="Pfam" id="PF08327"/>
    </source>
</evidence>
<dbReference type="CDD" id="cd07814">
    <property type="entry name" value="SRPBCC_CalC_Aha1-like"/>
    <property type="match status" value="1"/>
</dbReference>
<evidence type="ECO:0000313" key="4">
    <source>
        <dbReference type="Proteomes" id="UP001144036"/>
    </source>
</evidence>
<feature type="domain" description="Activator of Hsp90 ATPase homologue 1/2-like C-terminal" evidence="2">
    <location>
        <begin position="26"/>
        <end position="144"/>
    </location>
</feature>
<dbReference type="Pfam" id="PF08327">
    <property type="entry name" value="AHSA1"/>
    <property type="match status" value="1"/>
</dbReference>
<evidence type="ECO:0000313" key="3">
    <source>
        <dbReference type="EMBL" id="MDA0632352.1"/>
    </source>
</evidence>
<proteinExistence type="inferred from homology"/>
<gene>
    <name evidence="3" type="ORF">OUY22_02915</name>
</gene>
<sequence>MTRTGTIIDSEEITMVDILHRVGITAPVAEVYAALTTVEGLAGWWTADTQGSGGDVGGVLRFRFGAGGFDMKVLDLDPGRRVLWEVADGPPEWLGTHVSWDLAQAGDYTVVLFKHAGWKEPVEFMHHCGTKWALFLMSLKALIETGKGAPDPHDVKIDNWN</sequence>
<dbReference type="RefSeq" id="WP_270153127.1">
    <property type="nucleotide sequence ID" value="NZ_JAPNNL010000006.1"/>
</dbReference>
<dbReference type="Proteomes" id="UP001144036">
    <property type="component" value="Unassembled WGS sequence"/>
</dbReference>
<evidence type="ECO:0000256" key="1">
    <source>
        <dbReference type="ARBA" id="ARBA00006817"/>
    </source>
</evidence>
<organism evidence="3 4">
    <name type="scientific">Nonomuraea corallina</name>
    <dbReference type="NCBI Taxonomy" id="2989783"/>
    <lineage>
        <taxon>Bacteria</taxon>
        <taxon>Bacillati</taxon>
        <taxon>Actinomycetota</taxon>
        <taxon>Actinomycetes</taxon>
        <taxon>Streptosporangiales</taxon>
        <taxon>Streptosporangiaceae</taxon>
        <taxon>Nonomuraea</taxon>
    </lineage>
</organism>
<dbReference type="Gene3D" id="3.30.530.20">
    <property type="match status" value="1"/>
</dbReference>
<comment type="caution">
    <text evidence="3">The sequence shown here is derived from an EMBL/GenBank/DDBJ whole genome shotgun (WGS) entry which is preliminary data.</text>
</comment>
<keyword evidence="4" id="KW-1185">Reference proteome</keyword>
<name>A0ABT4S567_9ACTN</name>
<dbReference type="InterPro" id="IPR013538">
    <property type="entry name" value="ASHA1/2-like_C"/>
</dbReference>
<comment type="similarity">
    <text evidence="1">Belongs to the AHA1 family.</text>
</comment>
<protein>
    <submittedName>
        <fullName evidence="3">SRPBCC domain-containing protein</fullName>
    </submittedName>
</protein>
<reference evidence="3" key="1">
    <citation type="submission" date="2022-11" db="EMBL/GenBank/DDBJ databases">
        <title>Nonomuraea corallina sp. nov., a new species of the genus Nonomuraea isolated from sea side sediment in Thai sea.</title>
        <authorList>
            <person name="Ngamcharungchit C."/>
            <person name="Matsumoto A."/>
            <person name="Suriyachadkun C."/>
            <person name="Panbangred W."/>
            <person name="Inahashi Y."/>
            <person name="Intra B."/>
        </authorList>
    </citation>
    <scope>NUCLEOTIDE SEQUENCE</scope>
    <source>
        <strain evidence="3">MCN248</strain>
    </source>
</reference>
<accession>A0ABT4S567</accession>
<dbReference type="SUPFAM" id="SSF55961">
    <property type="entry name" value="Bet v1-like"/>
    <property type="match status" value="1"/>
</dbReference>
<dbReference type="EMBL" id="JAPNNL010000006">
    <property type="protein sequence ID" value="MDA0632352.1"/>
    <property type="molecule type" value="Genomic_DNA"/>
</dbReference>
<dbReference type="InterPro" id="IPR023393">
    <property type="entry name" value="START-like_dom_sf"/>
</dbReference>